<reference evidence="5" key="1">
    <citation type="journal article" date="2019" name="Int. J. Syst. Evol. Microbiol.">
        <title>The Global Catalogue of Microorganisms (GCM) 10K type strain sequencing project: providing services to taxonomists for standard genome sequencing and annotation.</title>
        <authorList>
            <consortium name="The Broad Institute Genomics Platform"/>
            <consortium name="The Broad Institute Genome Sequencing Center for Infectious Disease"/>
            <person name="Wu L."/>
            <person name="Ma J."/>
        </authorList>
    </citation>
    <scope>NUCLEOTIDE SEQUENCE [LARGE SCALE GENOMIC DNA]</scope>
    <source>
        <strain evidence="5">JCM 16904</strain>
    </source>
</reference>
<dbReference type="PANTHER" id="PTHR36852:SF1">
    <property type="entry name" value="PROTEIN GVPL 2"/>
    <property type="match status" value="1"/>
</dbReference>
<dbReference type="Pfam" id="PF06386">
    <property type="entry name" value="GvpL_GvpF"/>
    <property type="match status" value="1"/>
</dbReference>
<keyword evidence="1" id="KW-0304">Gas vesicle</keyword>
<evidence type="ECO:0000256" key="1">
    <source>
        <dbReference type="ARBA" id="ARBA00022987"/>
    </source>
</evidence>
<comment type="subcellular location">
    <subcellularLocation>
        <location evidence="2">Gas vesicle</location>
    </subcellularLocation>
</comment>
<dbReference type="RefSeq" id="WP_344872845.1">
    <property type="nucleotide sequence ID" value="NZ_BAAAZP010000009.1"/>
</dbReference>
<protein>
    <submittedName>
        <fullName evidence="4">GvpL/GvpF family gas vesicle protein</fullName>
    </submittedName>
</protein>
<evidence type="ECO:0000313" key="4">
    <source>
        <dbReference type="EMBL" id="GAA3646715.1"/>
    </source>
</evidence>
<evidence type="ECO:0000313" key="5">
    <source>
        <dbReference type="Proteomes" id="UP001500902"/>
    </source>
</evidence>
<proteinExistence type="inferred from homology"/>
<evidence type="ECO:0000256" key="2">
    <source>
        <dbReference type="ARBA" id="ARBA00035108"/>
    </source>
</evidence>
<keyword evidence="5" id="KW-1185">Reference proteome</keyword>
<dbReference type="EMBL" id="BAAAZP010000009">
    <property type="protein sequence ID" value="GAA3646715.1"/>
    <property type="molecule type" value="Genomic_DNA"/>
</dbReference>
<accession>A0ABP7B244</accession>
<sequence>MGAATEPAVGVYVYGLVPEDVEVAEDAQGVGDGAKAKVTSIPHGEIAALVSDVALDRPLGTPADLLGHEELLDATAAEVPVLPLRFGSVVSSPEAVVEELLAPHHDEFLHALQEMEGRAQYVVKGRYVEETVLWEVLDEYPEAAKLRDQIREVGEEAARDLRVELGELVDDAIAAKREADTDAVLEAVEPVSVLAAVRAPSHEEDAIHLALLMEKDRQDELEQVVADFAERWAGRVDFRLLGPMAAYDFVASARGGV</sequence>
<name>A0ABP7B244_9ACTN</name>
<dbReference type="Proteomes" id="UP001500902">
    <property type="component" value="Unassembled WGS sequence"/>
</dbReference>
<comment type="caution">
    <text evidence="4">The sequence shown here is derived from an EMBL/GenBank/DDBJ whole genome shotgun (WGS) entry which is preliminary data.</text>
</comment>
<organism evidence="4 5">
    <name type="scientific">Nonomuraea antimicrobica</name>
    <dbReference type="NCBI Taxonomy" id="561173"/>
    <lineage>
        <taxon>Bacteria</taxon>
        <taxon>Bacillati</taxon>
        <taxon>Actinomycetota</taxon>
        <taxon>Actinomycetes</taxon>
        <taxon>Streptosporangiales</taxon>
        <taxon>Streptosporangiaceae</taxon>
        <taxon>Nonomuraea</taxon>
    </lineage>
</organism>
<gene>
    <name evidence="4" type="ORF">GCM10022224_006900</name>
</gene>
<evidence type="ECO:0000256" key="3">
    <source>
        <dbReference type="ARBA" id="ARBA00035643"/>
    </source>
</evidence>
<dbReference type="PANTHER" id="PTHR36852">
    <property type="entry name" value="PROTEIN GVPL 2"/>
    <property type="match status" value="1"/>
</dbReference>
<dbReference type="InterPro" id="IPR009430">
    <property type="entry name" value="GvpL/GvpF"/>
</dbReference>
<comment type="similarity">
    <text evidence="3">Belongs to the gas vesicle GvpF/GvpL family.</text>
</comment>